<evidence type="ECO:0000313" key="3">
    <source>
        <dbReference type="EMBL" id="KAF9755975.1"/>
    </source>
</evidence>
<keyword evidence="1" id="KW-0862">Zinc</keyword>
<evidence type="ECO:0000256" key="1">
    <source>
        <dbReference type="PROSITE-ProRule" id="PRU00175"/>
    </source>
</evidence>
<keyword evidence="1" id="KW-0479">Metal-binding</keyword>
<name>A0A8H7NHG4_BIOOC</name>
<reference evidence="3" key="1">
    <citation type="submission" date="2020-10" db="EMBL/GenBank/DDBJ databases">
        <title>High-Quality Genome Resource of Clonostachys rosea strain S41 by Oxford Nanopore Long-Read Sequencing.</title>
        <authorList>
            <person name="Wang H."/>
        </authorList>
    </citation>
    <scope>NUCLEOTIDE SEQUENCE</scope>
    <source>
        <strain evidence="3">S41</strain>
    </source>
</reference>
<dbReference type="InterPro" id="IPR047134">
    <property type="entry name" value="RNF4"/>
</dbReference>
<accession>A0A8H7NHG4</accession>
<dbReference type="Proteomes" id="UP000616885">
    <property type="component" value="Unassembled WGS sequence"/>
</dbReference>
<organism evidence="3 4">
    <name type="scientific">Bionectria ochroleuca</name>
    <name type="common">Gliocladium roseum</name>
    <dbReference type="NCBI Taxonomy" id="29856"/>
    <lineage>
        <taxon>Eukaryota</taxon>
        <taxon>Fungi</taxon>
        <taxon>Dikarya</taxon>
        <taxon>Ascomycota</taxon>
        <taxon>Pezizomycotina</taxon>
        <taxon>Sordariomycetes</taxon>
        <taxon>Hypocreomycetidae</taxon>
        <taxon>Hypocreales</taxon>
        <taxon>Bionectriaceae</taxon>
        <taxon>Clonostachys</taxon>
    </lineage>
</organism>
<evidence type="ECO:0000313" key="4">
    <source>
        <dbReference type="Proteomes" id="UP000616885"/>
    </source>
</evidence>
<gene>
    <name evidence="3" type="ORF">IM811_011416</name>
</gene>
<proteinExistence type="predicted"/>
<evidence type="ECO:0000259" key="2">
    <source>
        <dbReference type="PROSITE" id="PS50089"/>
    </source>
</evidence>
<keyword evidence="1" id="KW-0863">Zinc-finger</keyword>
<comment type="caution">
    <text evidence="3">The sequence shown here is derived from an EMBL/GenBank/DDBJ whole genome shotgun (WGS) entry which is preliminary data.</text>
</comment>
<dbReference type="PANTHER" id="PTHR23041:SF78">
    <property type="entry name" value="E3 UBIQUITIN-PROTEIN LIGASE RNF4"/>
    <property type="match status" value="1"/>
</dbReference>
<feature type="domain" description="RING-type" evidence="2">
    <location>
        <begin position="290"/>
        <end position="328"/>
    </location>
</feature>
<dbReference type="SUPFAM" id="SSF57850">
    <property type="entry name" value="RING/U-box"/>
    <property type="match status" value="1"/>
</dbReference>
<dbReference type="GO" id="GO:0008270">
    <property type="term" value="F:zinc ion binding"/>
    <property type="evidence" value="ECO:0007669"/>
    <property type="project" value="UniProtKB-KW"/>
</dbReference>
<dbReference type="SMART" id="SM00184">
    <property type="entry name" value="RING"/>
    <property type="match status" value="2"/>
</dbReference>
<dbReference type="EMBL" id="JADCTT010000003">
    <property type="protein sequence ID" value="KAF9755975.1"/>
    <property type="molecule type" value="Genomic_DNA"/>
</dbReference>
<dbReference type="AlphaFoldDB" id="A0A8H7NHG4"/>
<dbReference type="PANTHER" id="PTHR23041">
    <property type="entry name" value="RING FINGER DOMAIN-CONTAINING"/>
    <property type="match status" value="1"/>
</dbReference>
<dbReference type="Pfam" id="PF13639">
    <property type="entry name" value="zf-RING_2"/>
    <property type="match status" value="1"/>
</dbReference>
<protein>
    <recommendedName>
        <fullName evidence="2">RING-type domain-containing protein</fullName>
    </recommendedName>
</protein>
<dbReference type="InterPro" id="IPR001841">
    <property type="entry name" value="Znf_RING"/>
</dbReference>
<dbReference type="PROSITE" id="PS50089">
    <property type="entry name" value="ZF_RING_2"/>
    <property type="match status" value="1"/>
</dbReference>
<dbReference type="InterPro" id="IPR013083">
    <property type="entry name" value="Znf_RING/FYVE/PHD"/>
</dbReference>
<dbReference type="Gene3D" id="3.30.40.10">
    <property type="entry name" value="Zinc/RING finger domain, C3HC4 (zinc finger)"/>
    <property type="match status" value="1"/>
</dbReference>
<sequence>MTSFQSSEEKSSSLPHCDPKAGCSHPLGNRFPVDELVDATERDGHLQIQIQWASDLVPLHHLSRQWVNELKPFIVGSFCNEDFENCLKLYGILACAGSLGEYNIDGLQHITKSEGLLQIKPLWPDTYVPIENLDASLLHKAQELVIAKLGQEVWDRYISKRESTEDIMIIDLTGEDDYTSNLNLSKEKNEFKRLSSNYFWKSKPDTIQDISTIRSVARRPTVIFNTKRETSCFSCNSDFQDGREPYVLKECGCITCTACIETSIAKVVCPIHYSKPPQEYIIVYGLNSDCSICYNEHRANLVSLSCGHIYGQNCINNWLKRKGCCPTCASKFEGIVIKLAPRTNLPRSRGKSICRTGRRYT</sequence>